<evidence type="ECO:0000313" key="4">
    <source>
        <dbReference type="Proteomes" id="UP001497457"/>
    </source>
</evidence>
<reference evidence="4" key="1">
    <citation type="submission" date="2024-06" db="EMBL/GenBank/DDBJ databases">
        <authorList>
            <person name="Ryan C."/>
        </authorList>
    </citation>
    <scope>NUCLEOTIDE SEQUENCE [LARGE SCALE GENOMIC DNA]</scope>
</reference>
<dbReference type="Pfam" id="PF07734">
    <property type="entry name" value="FBA_1"/>
    <property type="match status" value="1"/>
</dbReference>
<dbReference type="InterPro" id="IPR006527">
    <property type="entry name" value="F-box-assoc_dom_typ1"/>
</dbReference>
<dbReference type="CDD" id="cd22157">
    <property type="entry name" value="F-box_AtFBW1-like"/>
    <property type="match status" value="1"/>
</dbReference>
<dbReference type="PANTHER" id="PTHR31672:SF13">
    <property type="entry name" value="F-BOX PROTEIN CPR30-LIKE"/>
    <property type="match status" value="1"/>
</dbReference>
<dbReference type="SUPFAM" id="SSF81383">
    <property type="entry name" value="F-box domain"/>
    <property type="match status" value="1"/>
</dbReference>
<dbReference type="Pfam" id="PF00646">
    <property type="entry name" value="F-box"/>
    <property type="match status" value="1"/>
</dbReference>
<evidence type="ECO:0000259" key="2">
    <source>
        <dbReference type="Pfam" id="PF07734"/>
    </source>
</evidence>
<dbReference type="AlphaFoldDB" id="A0ABC9E4G6"/>
<protein>
    <recommendedName>
        <fullName evidence="5">F-box domain-containing protein</fullName>
    </recommendedName>
</protein>
<dbReference type="PANTHER" id="PTHR31672">
    <property type="entry name" value="BNACNNG10540D PROTEIN"/>
    <property type="match status" value="1"/>
</dbReference>
<evidence type="ECO:0000313" key="3">
    <source>
        <dbReference type="EMBL" id="CAL5050143.1"/>
    </source>
</evidence>
<evidence type="ECO:0008006" key="5">
    <source>
        <dbReference type="Google" id="ProtNLM"/>
    </source>
</evidence>
<dbReference type="Proteomes" id="UP001497457">
    <property type="component" value="Chromosome 35b"/>
</dbReference>
<feature type="domain" description="F-box" evidence="1">
    <location>
        <begin position="28"/>
        <end position="65"/>
    </location>
</feature>
<dbReference type="InterPro" id="IPR050796">
    <property type="entry name" value="SCF_F-box_component"/>
</dbReference>
<dbReference type="NCBIfam" id="TIGR01640">
    <property type="entry name" value="F_box_assoc_1"/>
    <property type="match status" value="1"/>
</dbReference>
<evidence type="ECO:0000259" key="1">
    <source>
        <dbReference type="Pfam" id="PF00646"/>
    </source>
</evidence>
<dbReference type="EMBL" id="OZ075145">
    <property type="protein sequence ID" value="CAL5050143.1"/>
    <property type="molecule type" value="Genomic_DNA"/>
</dbReference>
<feature type="domain" description="F-box associated beta-propeller type 1" evidence="2">
    <location>
        <begin position="132"/>
        <end position="322"/>
    </location>
</feature>
<proteinExistence type="predicted"/>
<keyword evidence="4" id="KW-1185">Reference proteome</keyword>
<accession>A0ABC9E4G6</accession>
<reference evidence="3 4" key="2">
    <citation type="submission" date="2024-10" db="EMBL/GenBank/DDBJ databases">
        <authorList>
            <person name="Ryan C."/>
        </authorList>
    </citation>
    <scope>NUCLEOTIDE SEQUENCE [LARGE SCALE GENOMIC DNA]</scope>
</reference>
<sequence length="420" mass="47754">MDLKINKRKGNSETCKRKGKRVQQQTFDLLDEIVWEILIRLPVESLARFRTVSKAWLAIISDPSFVPAHLQCSKQKQHQNPSSFLISPRFLMEPGRAKALSTNIYQWCLQKDMRSTATLLYGRNFSVGEFQAVSPMAHCDGLILLPTNTKVYVFNPATKDALALPESQRNLSWRHKCLPAGLGLDTSTGKYKVARSFYRCRDYDPKQIITMGMEVFTINGEHGYWRETLVDPPYPILNSQTATHFKGYLFYFINKNNQQHPPQGLLRFSLLDETFGVTPLLPNMYPTVEDESIFVNVLDGELCASFFSKLLQRILVCTTTHVVDPEWTCRYIINVEEHCYPMTSLGSGGILLRGGNCLLGYNLKAHTVEEGEIFDMDDIRYLGPSEDTLGHAWEDVSFFDVISYTESLVPVTPKANSRAL</sequence>
<gene>
    <name evidence="3" type="ORF">URODEC1_LOCUS91399</name>
</gene>
<dbReference type="InterPro" id="IPR001810">
    <property type="entry name" value="F-box_dom"/>
</dbReference>
<dbReference type="InterPro" id="IPR036047">
    <property type="entry name" value="F-box-like_dom_sf"/>
</dbReference>
<dbReference type="Gene3D" id="1.20.1280.50">
    <property type="match status" value="1"/>
</dbReference>
<name>A0ABC9E4G6_9POAL</name>
<organism evidence="3 4">
    <name type="scientific">Urochloa decumbens</name>
    <dbReference type="NCBI Taxonomy" id="240449"/>
    <lineage>
        <taxon>Eukaryota</taxon>
        <taxon>Viridiplantae</taxon>
        <taxon>Streptophyta</taxon>
        <taxon>Embryophyta</taxon>
        <taxon>Tracheophyta</taxon>
        <taxon>Spermatophyta</taxon>
        <taxon>Magnoliopsida</taxon>
        <taxon>Liliopsida</taxon>
        <taxon>Poales</taxon>
        <taxon>Poaceae</taxon>
        <taxon>PACMAD clade</taxon>
        <taxon>Panicoideae</taxon>
        <taxon>Panicodae</taxon>
        <taxon>Paniceae</taxon>
        <taxon>Melinidinae</taxon>
        <taxon>Urochloa</taxon>
    </lineage>
</organism>
<dbReference type="InterPro" id="IPR017451">
    <property type="entry name" value="F-box-assoc_interact_dom"/>
</dbReference>